<dbReference type="Gene3D" id="3.30.60.30">
    <property type="match status" value="1"/>
</dbReference>
<proteinExistence type="predicted"/>
<dbReference type="AlphaFoldDB" id="A0A7R8WLC9"/>
<gene>
    <name evidence="1" type="ORF">CTOB1V02_LOCUS9041</name>
</gene>
<protein>
    <submittedName>
        <fullName evidence="1">Uncharacterized protein</fullName>
    </submittedName>
</protein>
<dbReference type="EMBL" id="OB663267">
    <property type="protein sequence ID" value="CAD7231188.1"/>
    <property type="molecule type" value="Genomic_DNA"/>
</dbReference>
<accession>A0A7R8WLC9</accession>
<reference evidence="1" key="1">
    <citation type="submission" date="2020-11" db="EMBL/GenBank/DDBJ databases">
        <authorList>
            <person name="Tran Van P."/>
        </authorList>
    </citation>
    <scope>NUCLEOTIDE SEQUENCE</scope>
</reference>
<dbReference type="SUPFAM" id="SSF100895">
    <property type="entry name" value="Kazal-type serine protease inhibitors"/>
    <property type="match status" value="1"/>
</dbReference>
<organism evidence="1">
    <name type="scientific">Cyprideis torosa</name>
    <dbReference type="NCBI Taxonomy" id="163714"/>
    <lineage>
        <taxon>Eukaryota</taxon>
        <taxon>Metazoa</taxon>
        <taxon>Ecdysozoa</taxon>
        <taxon>Arthropoda</taxon>
        <taxon>Crustacea</taxon>
        <taxon>Oligostraca</taxon>
        <taxon>Ostracoda</taxon>
        <taxon>Podocopa</taxon>
        <taxon>Podocopida</taxon>
        <taxon>Cytherocopina</taxon>
        <taxon>Cytheroidea</taxon>
        <taxon>Cytherideidae</taxon>
        <taxon>Cyprideis</taxon>
    </lineage>
</organism>
<sequence length="190" mass="21256">MDSYVVCLFLVAVLVCPLGYGLNPLSLTLQAMDQLLEIKSEDFVGARGYECSQSACRCAKEVKMHCATDGKSFRKFINRCYMICEACTTGVPWHNAQYPWQCDADARHRRSAEELHTDRIVPTMTQPGIAKLQLETFYLVMYVAVMASPTNPSAIWIKLHASSDGKSLQLMLVRVDKSCWPVLTNHAGLC</sequence>
<evidence type="ECO:0000313" key="1">
    <source>
        <dbReference type="EMBL" id="CAD7231188.1"/>
    </source>
</evidence>
<name>A0A7R8WLC9_9CRUS</name>
<dbReference type="InterPro" id="IPR036058">
    <property type="entry name" value="Kazal_dom_sf"/>
</dbReference>